<dbReference type="RefSeq" id="WP_101262124.1">
    <property type="nucleotide sequence ID" value="NZ_MVDD01000010.1"/>
</dbReference>
<keyword evidence="2 5" id="KW-0812">Transmembrane</keyword>
<dbReference type="AlphaFoldDB" id="A0A2N3HVM1"/>
<feature type="transmembrane region" description="Helical" evidence="5">
    <location>
        <begin position="176"/>
        <end position="194"/>
    </location>
</feature>
<evidence type="ECO:0000256" key="4">
    <source>
        <dbReference type="ARBA" id="ARBA00023136"/>
    </source>
</evidence>
<dbReference type="Proteomes" id="UP000233535">
    <property type="component" value="Unassembled WGS sequence"/>
</dbReference>
<reference evidence="7 8" key="1">
    <citation type="journal article" date="2017" name="Front. Microbiol.">
        <title>Labilibaculum manganireducens gen. nov., sp. nov. and Labilibaculum filiforme sp. nov., Novel Bacteroidetes Isolated from Subsurface Sediments of the Baltic Sea.</title>
        <authorList>
            <person name="Vandieken V."/>
            <person name="Marshall I.P."/>
            <person name="Niemann H."/>
            <person name="Engelen B."/>
            <person name="Cypionka H."/>
        </authorList>
    </citation>
    <scope>NUCLEOTIDE SEQUENCE [LARGE SCALE GENOMIC DNA]</scope>
    <source>
        <strain evidence="7 8">59.16B</strain>
    </source>
</reference>
<keyword evidence="4 5" id="KW-0472">Membrane</keyword>
<evidence type="ECO:0000313" key="8">
    <source>
        <dbReference type="Proteomes" id="UP000233535"/>
    </source>
</evidence>
<sequence length="257" mass="29697">MKVVKIIIAVLIFFGLSYVFLTQLDKLLPSSENIIIQPMADFKLIFSLIYGLIGLIAFLLYHKISINGLISLVFITTGLFVLEGFYIKWLSNYQISPNVVSEIDLNFKTIYYFPIIPFGLIILSFGLKLINFKAILNKLPRINMSLNQKLKRLLAFVIDWLIVIFIGWILSTQMIILWLPIEIFLVMFFYRVCLEFSTNMTIGKVFLDLKVKQLDGLELKFSNILIRNITRLTLIYWIPILNGKNGINDKIAKTTID</sequence>
<proteinExistence type="predicted"/>
<feature type="transmembrane region" description="Helical" evidence="5">
    <location>
        <begin position="153"/>
        <end position="170"/>
    </location>
</feature>
<evidence type="ECO:0000256" key="2">
    <source>
        <dbReference type="ARBA" id="ARBA00022692"/>
    </source>
</evidence>
<evidence type="ECO:0000259" key="6">
    <source>
        <dbReference type="Pfam" id="PF06271"/>
    </source>
</evidence>
<keyword evidence="8" id="KW-1185">Reference proteome</keyword>
<feature type="transmembrane region" description="Helical" evidence="5">
    <location>
        <begin position="44"/>
        <end position="61"/>
    </location>
</feature>
<dbReference type="EMBL" id="MVDD01000010">
    <property type="protein sequence ID" value="PKQ62092.1"/>
    <property type="molecule type" value="Genomic_DNA"/>
</dbReference>
<keyword evidence="3 5" id="KW-1133">Transmembrane helix</keyword>
<protein>
    <recommendedName>
        <fullName evidence="6">RDD domain-containing protein</fullName>
    </recommendedName>
</protein>
<feature type="transmembrane region" description="Helical" evidence="5">
    <location>
        <begin position="7"/>
        <end position="24"/>
    </location>
</feature>
<gene>
    <name evidence="7" type="ORF">BZG02_14275</name>
</gene>
<evidence type="ECO:0000256" key="5">
    <source>
        <dbReference type="SAM" id="Phobius"/>
    </source>
</evidence>
<feature type="transmembrane region" description="Helical" evidence="5">
    <location>
        <begin position="110"/>
        <end position="132"/>
    </location>
</feature>
<evidence type="ECO:0000256" key="1">
    <source>
        <dbReference type="ARBA" id="ARBA00004141"/>
    </source>
</evidence>
<name>A0A2N3HVM1_9BACT</name>
<comment type="subcellular location">
    <subcellularLocation>
        <location evidence="1">Membrane</location>
        <topology evidence="1">Multi-pass membrane protein</topology>
    </subcellularLocation>
</comment>
<evidence type="ECO:0000313" key="7">
    <source>
        <dbReference type="EMBL" id="PKQ62092.1"/>
    </source>
</evidence>
<dbReference type="InterPro" id="IPR010432">
    <property type="entry name" value="RDD"/>
</dbReference>
<dbReference type="Pfam" id="PF06271">
    <property type="entry name" value="RDD"/>
    <property type="match status" value="1"/>
</dbReference>
<evidence type="ECO:0000256" key="3">
    <source>
        <dbReference type="ARBA" id="ARBA00022989"/>
    </source>
</evidence>
<feature type="domain" description="RDD" evidence="6">
    <location>
        <begin position="151"/>
        <end position="233"/>
    </location>
</feature>
<feature type="transmembrane region" description="Helical" evidence="5">
    <location>
        <begin position="68"/>
        <end position="90"/>
    </location>
</feature>
<dbReference type="GO" id="GO:0016020">
    <property type="term" value="C:membrane"/>
    <property type="evidence" value="ECO:0007669"/>
    <property type="project" value="UniProtKB-SubCell"/>
</dbReference>
<comment type="caution">
    <text evidence="7">The sequence shown here is derived from an EMBL/GenBank/DDBJ whole genome shotgun (WGS) entry which is preliminary data.</text>
</comment>
<accession>A0A2N3HVM1</accession>
<organism evidence="7 8">
    <name type="scientific">Labilibaculum filiforme</name>
    <dbReference type="NCBI Taxonomy" id="1940526"/>
    <lineage>
        <taxon>Bacteria</taxon>
        <taxon>Pseudomonadati</taxon>
        <taxon>Bacteroidota</taxon>
        <taxon>Bacteroidia</taxon>
        <taxon>Marinilabiliales</taxon>
        <taxon>Marinifilaceae</taxon>
        <taxon>Labilibaculum</taxon>
    </lineage>
</organism>